<keyword evidence="2" id="KW-1185">Reference proteome</keyword>
<accession>A0ABD8A6F5</accession>
<reference evidence="1 2" key="1">
    <citation type="submission" date="2023-10" db="EMBL/GenBank/DDBJ databases">
        <title>The complete genome sequence of Methanoculleus palmolei DSM 4273.</title>
        <authorList>
            <person name="Lai S.-J."/>
            <person name="You Y.-T."/>
            <person name="Chen S.-C."/>
        </authorList>
    </citation>
    <scope>NUCLEOTIDE SEQUENCE [LARGE SCALE GENOMIC DNA]</scope>
    <source>
        <strain evidence="1 2">DSM 4273</strain>
    </source>
</reference>
<evidence type="ECO:0000313" key="2">
    <source>
        <dbReference type="Proteomes" id="UP001626603"/>
    </source>
</evidence>
<dbReference type="Proteomes" id="UP001626603">
    <property type="component" value="Chromosome"/>
</dbReference>
<protein>
    <submittedName>
        <fullName evidence="1">Uncharacterized protein</fullName>
    </submittedName>
</protein>
<proteinExistence type="predicted"/>
<dbReference type="EMBL" id="CP137641">
    <property type="protein sequence ID" value="WOX55057.1"/>
    <property type="molecule type" value="Genomic_DNA"/>
</dbReference>
<evidence type="ECO:0000313" key="1">
    <source>
        <dbReference type="EMBL" id="WOX55057.1"/>
    </source>
</evidence>
<dbReference type="AlphaFoldDB" id="A0ABD8A6F5"/>
<name>A0ABD8A6F5_9EURY</name>
<gene>
    <name evidence="1" type="ORF">R6Y95_06165</name>
</gene>
<sequence>MNFGKLFWTKEQRASHAILTRIMNLCPGVKEIFDRTGGVNIEIQVTPLGEGMGTDVVISAREQ</sequence>
<organism evidence="1 2">
    <name type="scientific">Methanoculleus palmolei</name>
    <dbReference type="NCBI Taxonomy" id="72612"/>
    <lineage>
        <taxon>Archaea</taxon>
        <taxon>Methanobacteriati</taxon>
        <taxon>Methanobacteriota</taxon>
        <taxon>Stenosarchaea group</taxon>
        <taxon>Methanomicrobia</taxon>
        <taxon>Methanomicrobiales</taxon>
        <taxon>Methanomicrobiaceae</taxon>
        <taxon>Methanoculleus</taxon>
    </lineage>
</organism>